<reference evidence="2" key="1">
    <citation type="submission" date="2022-11" db="UniProtKB">
        <authorList>
            <consortium name="WormBaseParasite"/>
        </authorList>
    </citation>
    <scope>IDENTIFICATION</scope>
</reference>
<dbReference type="Proteomes" id="UP000887580">
    <property type="component" value="Unplaced"/>
</dbReference>
<name>A0AC35GU91_9BILA</name>
<organism evidence="1 2">
    <name type="scientific">Panagrolaimus sp. PS1159</name>
    <dbReference type="NCBI Taxonomy" id="55785"/>
    <lineage>
        <taxon>Eukaryota</taxon>
        <taxon>Metazoa</taxon>
        <taxon>Ecdysozoa</taxon>
        <taxon>Nematoda</taxon>
        <taxon>Chromadorea</taxon>
        <taxon>Rhabditida</taxon>
        <taxon>Tylenchina</taxon>
        <taxon>Panagrolaimomorpha</taxon>
        <taxon>Panagrolaimoidea</taxon>
        <taxon>Panagrolaimidae</taxon>
        <taxon>Panagrolaimus</taxon>
    </lineage>
</organism>
<evidence type="ECO:0000313" key="1">
    <source>
        <dbReference type="Proteomes" id="UP000887580"/>
    </source>
</evidence>
<evidence type="ECO:0000313" key="2">
    <source>
        <dbReference type="WBParaSite" id="PS1159_v2.g8555.t1"/>
    </source>
</evidence>
<proteinExistence type="predicted"/>
<accession>A0AC35GU91</accession>
<protein>
    <submittedName>
        <fullName evidence="2">Uncharacterized protein</fullName>
    </submittedName>
</protein>
<sequence>MLGGTKEKIAQLKQESTWFKAKFNVNSVYGQYVIKGEIFKFDYTISKGNDLIVAIISKKGWAWADTYGVEIIDGEDHPFILALVIIIDQVLHDSQK</sequence>
<dbReference type="WBParaSite" id="PS1159_v2.g8555.t1">
    <property type="protein sequence ID" value="PS1159_v2.g8555.t1"/>
    <property type="gene ID" value="PS1159_v2.g8555"/>
</dbReference>